<dbReference type="InterPro" id="IPR026444">
    <property type="entry name" value="Secre_tail"/>
</dbReference>
<gene>
    <name evidence="10" type="ORF">F3059_02360</name>
</gene>
<feature type="domain" description="PKD" evidence="8">
    <location>
        <begin position="2171"/>
        <end position="2239"/>
    </location>
</feature>
<feature type="domain" description="PKD" evidence="8">
    <location>
        <begin position="2103"/>
        <end position="2169"/>
    </location>
</feature>
<accession>A0A6N6M8Y0</accession>
<dbReference type="RefSeq" id="WP_151166340.1">
    <property type="nucleotide sequence ID" value="NZ_WACR01000002.1"/>
</dbReference>
<dbReference type="Pfam" id="PF18911">
    <property type="entry name" value="PKD_4"/>
    <property type="match status" value="13"/>
</dbReference>
<dbReference type="PROSITE" id="PS50835">
    <property type="entry name" value="IG_LIKE"/>
    <property type="match status" value="1"/>
</dbReference>
<evidence type="ECO:0000313" key="10">
    <source>
        <dbReference type="EMBL" id="KAB1065516.1"/>
    </source>
</evidence>
<dbReference type="OrthoDB" id="7794186at2"/>
<sequence>MNKFYPVIIFCFFLCSAFSQNAVAQVDVVNKGVSITNTGSRIYIDGNLYNRLDSLSQSTDGSIANGDSIFITGNIYNQATNSLFTTNSGVVVFNGANSQSVFGDSLVDFYTLTLDKASGELVLQKDLSVLNELKFTQGNIVINDKNILLGNSGSLVGEDNNNRVYNGNGYIIANRFLDGSLQNQNLAGIGVSLDYSLNPGQTTIKRGHGVQQNVTNGSIERYFELSTNSTYQIDSFRIDYLTPELAGNNASNLSMWQSNTGGNSWNSIEGVLNTGNQFATGQSSTINQSIITLSETDCDSTPQPNLPDTAYLCGNDSFLLNPQVPGLLYNWSTGDSTHTIFAAQAGTYFVTVTTLSGCRAVDTTEVIQKPKPVTAFSTNNICLGDTAFFTNNTSITSTQITNWKWTFDVNGTLPDSALTENTSFNYQNPGAYQVELVATSEFGCTDTAQNQVIVFSNPQAGFTVADNCADSTVNFTNTSSIQSGGMLYQWDFGDASTSTSTSPSHTYTSSNPYQVELIATSNAGCEDTAQQTIQIFSNPTADFTLQNVCVGQDIGINNLSTYSGQLSYSWNFSDNTSDTAQTPQKFFNTGGIYTVTLTATTNNGCADTAIRSVNVTSGPFASFTASNVCDGEAVTLSNNTQIYGNTTYSWDFGNSQSSTDSVPQLTYASPGVYNISLIASSTNGCSDTATQQVTVNPNPVSSFSVSNPCVNSALSIQNNTTVSTGSLTYAWDFNDGTTDTAQTPTKQYNLPTNYTIELVATSGAGCTDTSSQQINVQPLPVVSIEDTAVCGTSYVLDAENPGATYNWSSGATSRRDTVDTSGNYYVTVTDQNSCSTVDTANIFLNPTPVPDLGPDTTVCGSYNLQTGLPQNHLWSNNSTASNITVTTSGVYAVEVTNSLGCSGSDTVQVTIQNDPQVNLGNDFIQCAGDSVTLDAGVGNYSYSWNTGDITQELTVDTTGGYAVTVTTSAGCVSSDSVHATFRANPVADFTFADVCEGNQASFTNTSSQPNGGSLSYSWDFDNGSTSTASQTSQTFQTAGSYNIQLVAENTTGCKDTTTKQLTVNPNPSALFTTQNVCLGDSAVFNNNSTVSGTTLSYNWSFDDGQISTLNNPGHLYASAGVYTVELSAQTPFGCSDSTTQNIQVYNLPVSTLSDSIIECGNSTTIQAGNGSQLYSWSNGESTSNATIDTTGTYTVTITNTNGCSVEDSVYVKLFNPLVFNLNNTVISCDSVTLDPGVGGLAYNWNTGDTTQALTVNNSGSYTLQAIDSNGCSFTDTAQVTINQSPVVNLGSNDTLCTGNSKTLNAGNSSASHIWSTGSPNQAITVSNTGTYSVTTTSQAGCSTVDSVDILFNQSPSANFNFTNTCQGDTVAFTDQSTNVVAGSTHNWQFGDGNTATGQNQNHHYTSNGNYTATLAVTTPDGCSSTKTKQVVISPLPVASFTANDVCVGSAVNFFNTSSVSTGSLSYQWDFGDGNTSSAANPSHNYATDGQYVVSLIATSSAGCNSTFTDTVEVFTQPQLNLGGNISTCADSTTLSATNPGSSYLWSNNTTDSVLTVTQNGNYAVTVTSQDGCTNSDQVNVQLSTPVSVDLGADTLVCDSILLDAGNPGATFSWSNAATSQALTVTNTGIYEVTITDQNGCVGSDTIQVTVQNGPVVNLGNDTVFCSSQSPITLDAGAGYANYNWNNGATNPTIVVDSTSIYEVTVSAGNGCTQTDQVAVSVHETPDAAFAVSNVCESQSASFVNQTVSQTAVSYAWDFDNGNSSNGQSPTEQYTAGSYNPQLIAATAQGCADTVSALLTVNPNPVAGFTATTGCEDQAVSFTDGTSISSGSYSINWDFGNGDTAISSNPQVTYNSAGFYPVTLATVSDSGCVDTAIQVLDINETPQASLADSVELCANSYSLDAQNTGSSYNWNNSASTQSINVSTNGLYIVTITNPDGCSVVDSSFVELNTPVSASISGLTVACDSTTLDAGNTGASFSWSTGDTNQNITVSNSGNYAVTVTNTQGCFDTASATVTINNSPSVDIGPDTTICPSAIIALDAGNPGATYNWNGSGTGQITIPTNQGTYSVTVTDQNGCSTVDSMQLSHFDAPNSAFTTNNVCVSDSIEFINNSTIANGSLTYNWQFGDGQADTATSPSHLYASAGTYNVVLTATSNNGCVDVSTSTIQVRPQPTASFNASASCADDMVNFVNTSSISNGSLNYNWDFDDGNTSTNTNPQKSYSTAATYNVELVATSGFGCVDTVQNPLVINPLPVLTMPDSIQTCSNDTTLDAGNSGSSFIWSNVTFNQTLNVQNTGNYAVTVTTPQGCSADTSVYVSFNNLFNPDLAQQTSGCDSVTVNAGNLGSSYLWNTGDTTRLFTTDSTDSYSVEITDGNGCITFDTVAIMVNESPQVNLGPDTAFCEGGSVILDAGYPGSSFTWSNNANGQSQTVSTTGNYFVTVVDTNNCFGTDNRDVTVYPEPEFELGNDTLICDSMELTITSSFDAYSWNTGDTTSSIMVSDSGLYVAQATSTQGCVFSDSILIDVQPGIPFDLGEDTTLCAGSSLTLDPGVVGDSYQWSFGGSNSVLTVGDSGTYWLNLTSANGCVTTDTITIDYYNNPQPDLGGDLMLCTGQQVTLSTGSNPTSNFTWYLDSTDLTDTVAVDSSSFELSNDSASITASDSGLYWVEVSDSNGCFATDTAHISISDNFIEARFLSASEAVVGDTIKFISISFPDSLPHYWNFDDGVTSQEFDPAHPFFMSDTFMVSLVVSNGFCSDSTAKPIYIGSGKKPGEVESDTIPARYTDFVSAKFWPNPVRDFGTLQYELRERAVVQVDLFDLNGALLRSYTETKQFSERQFNTQKLAPGMYIIRLMTGNKQLTLKFIKN</sequence>
<dbReference type="CDD" id="cd00146">
    <property type="entry name" value="PKD"/>
    <property type="match status" value="9"/>
</dbReference>
<keyword evidence="6" id="KW-0472">Membrane</keyword>
<evidence type="ECO:0000256" key="7">
    <source>
        <dbReference type="SAM" id="SignalP"/>
    </source>
</evidence>
<evidence type="ECO:0000259" key="8">
    <source>
        <dbReference type="PROSITE" id="PS50093"/>
    </source>
</evidence>
<dbReference type="Gene3D" id="2.60.40.10">
    <property type="entry name" value="Immunoglobulins"/>
    <property type="match status" value="15"/>
</dbReference>
<feature type="domain" description="PKD" evidence="8">
    <location>
        <begin position="1091"/>
        <end position="1144"/>
    </location>
</feature>
<feature type="domain" description="PKD" evidence="8">
    <location>
        <begin position="699"/>
        <end position="777"/>
    </location>
</feature>
<feature type="domain" description="PKD" evidence="8">
    <location>
        <begin position="646"/>
        <end position="695"/>
    </location>
</feature>
<evidence type="ECO:0000256" key="6">
    <source>
        <dbReference type="ARBA" id="ARBA00023136"/>
    </source>
</evidence>
<feature type="domain" description="PKD" evidence="8">
    <location>
        <begin position="1434"/>
        <end position="1513"/>
    </location>
</feature>
<feature type="signal peptide" evidence="7">
    <location>
        <begin position="1"/>
        <end position="24"/>
    </location>
</feature>
<dbReference type="InterPro" id="IPR007110">
    <property type="entry name" value="Ig-like_dom"/>
</dbReference>
<dbReference type="PROSITE" id="PS50093">
    <property type="entry name" value="PKD"/>
    <property type="match status" value="13"/>
</dbReference>
<dbReference type="PANTHER" id="PTHR46730:SF1">
    <property type="entry name" value="PLAT DOMAIN-CONTAINING PROTEIN"/>
    <property type="match status" value="1"/>
</dbReference>
<dbReference type="SMART" id="SM00089">
    <property type="entry name" value="PKD"/>
    <property type="match status" value="17"/>
</dbReference>
<keyword evidence="4" id="KW-0677">Repeat</keyword>
<feature type="domain" description="PKD" evidence="8">
    <location>
        <begin position="550"/>
        <end position="616"/>
    </location>
</feature>
<dbReference type="InterPro" id="IPR022409">
    <property type="entry name" value="PKD/Chitinase_dom"/>
</dbReference>
<feature type="domain" description="Ig-like" evidence="9">
    <location>
        <begin position="2608"/>
        <end position="2683"/>
    </location>
</feature>
<feature type="domain" description="PKD" evidence="8">
    <location>
        <begin position="472"/>
        <end position="535"/>
    </location>
</feature>
<dbReference type="PANTHER" id="PTHR46730">
    <property type="entry name" value="POLYCYSTIN-1"/>
    <property type="match status" value="1"/>
</dbReference>
<dbReference type="GO" id="GO:0006816">
    <property type="term" value="P:calcium ion transport"/>
    <property type="evidence" value="ECO:0007669"/>
    <property type="project" value="TreeGrafter"/>
</dbReference>
<dbReference type="GO" id="GO:0005886">
    <property type="term" value="C:plasma membrane"/>
    <property type="evidence" value="ECO:0007669"/>
    <property type="project" value="TreeGrafter"/>
</dbReference>
<evidence type="ECO:0000256" key="3">
    <source>
        <dbReference type="ARBA" id="ARBA00022729"/>
    </source>
</evidence>
<feature type="domain" description="PKD" evidence="8">
    <location>
        <begin position="1802"/>
        <end position="1870"/>
    </location>
</feature>
<evidence type="ECO:0000259" key="9">
    <source>
        <dbReference type="PROSITE" id="PS50835"/>
    </source>
</evidence>
<keyword evidence="11" id="KW-1185">Reference proteome</keyword>
<dbReference type="SUPFAM" id="SSF49299">
    <property type="entry name" value="PKD domain"/>
    <property type="match status" value="14"/>
</dbReference>
<evidence type="ECO:0000256" key="5">
    <source>
        <dbReference type="ARBA" id="ARBA00022989"/>
    </source>
</evidence>
<name>A0A6N6M8Y0_9FLAO</name>
<dbReference type="GO" id="GO:0005261">
    <property type="term" value="F:monoatomic cation channel activity"/>
    <property type="evidence" value="ECO:0007669"/>
    <property type="project" value="TreeGrafter"/>
</dbReference>
<comment type="caution">
    <text evidence="10">The sequence shown here is derived from an EMBL/GenBank/DDBJ whole genome shotgun (WGS) entry which is preliminary data.</text>
</comment>
<feature type="domain" description="PKD" evidence="8">
    <location>
        <begin position="1006"/>
        <end position="1063"/>
    </location>
</feature>
<dbReference type="EMBL" id="WACR01000002">
    <property type="protein sequence ID" value="KAB1065516.1"/>
    <property type="molecule type" value="Genomic_DNA"/>
</dbReference>
<protein>
    <submittedName>
        <fullName evidence="10">PKD domain-containing protein</fullName>
    </submittedName>
</protein>
<dbReference type="Pfam" id="PF18962">
    <property type="entry name" value="Por_Secre_tail"/>
    <property type="match status" value="1"/>
</dbReference>
<evidence type="ECO:0000256" key="1">
    <source>
        <dbReference type="ARBA" id="ARBA00004141"/>
    </source>
</evidence>
<feature type="domain" description="PKD" evidence="8">
    <location>
        <begin position="2688"/>
        <end position="2759"/>
    </location>
</feature>
<dbReference type="InterPro" id="IPR035986">
    <property type="entry name" value="PKD_dom_sf"/>
</dbReference>
<dbReference type="Proteomes" id="UP000435357">
    <property type="component" value="Unassembled WGS sequence"/>
</dbReference>
<proteinExistence type="predicted"/>
<evidence type="ECO:0000256" key="4">
    <source>
        <dbReference type="ARBA" id="ARBA00022737"/>
    </source>
</evidence>
<reference evidence="10 11" key="1">
    <citation type="submission" date="2019-09" db="EMBL/GenBank/DDBJ databases">
        <title>Genomes of Cryomorphaceae.</title>
        <authorList>
            <person name="Bowman J.P."/>
        </authorList>
    </citation>
    <scope>NUCLEOTIDE SEQUENCE [LARGE SCALE GENOMIC DNA]</scope>
    <source>
        <strain evidence="10 11">KCTC 52047</strain>
    </source>
</reference>
<feature type="domain" description="PKD" evidence="8">
    <location>
        <begin position="1369"/>
        <end position="1432"/>
    </location>
</feature>
<dbReference type="NCBIfam" id="TIGR04183">
    <property type="entry name" value="Por_Secre_tail"/>
    <property type="match status" value="1"/>
</dbReference>
<organism evidence="10 11">
    <name type="scientific">Salibacter halophilus</name>
    <dbReference type="NCBI Taxonomy" id="1803916"/>
    <lineage>
        <taxon>Bacteria</taxon>
        <taxon>Pseudomonadati</taxon>
        <taxon>Bacteroidota</taxon>
        <taxon>Flavobacteriia</taxon>
        <taxon>Flavobacteriales</taxon>
        <taxon>Salibacteraceae</taxon>
        <taxon>Salibacter</taxon>
    </lineage>
</organism>
<dbReference type="InterPro" id="IPR013783">
    <property type="entry name" value="Ig-like_fold"/>
</dbReference>
<keyword evidence="5" id="KW-1133">Transmembrane helix</keyword>
<evidence type="ECO:0000256" key="2">
    <source>
        <dbReference type="ARBA" id="ARBA00022692"/>
    </source>
</evidence>
<evidence type="ECO:0000313" key="11">
    <source>
        <dbReference type="Proteomes" id="UP000435357"/>
    </source>
</evidence>
<comment type="subcellular location">
    <subcellularLocation>
        <location evidence="1">Membrane</location>
        <topology evidence="1">Multi-pass membrane protein</topology>
    </subcellularLocation>
</comment>
<feature type="chain" id="PRO_5026930572" evidence="7">
    <location>
        <begin position="25"/>
        <end position="2865"/>
    </location>
</feature>
<dbReference type="InterPro" id="IPR000601">
    <property type="entry name" value="PKD_dom"/>
</dbReference>
<keyword evidence="2" id="KW-0812">Transmembrane</keyword>
<feature type="domain" description="PKD" evidence="8">
    <location>
        <begin position="370"/>
        <end position="454"/>
    </location>
</feature>
<keyword evidence="3 7" id="KW-0732">Signal</keyword>